<keyword evidence="1" id="KW-0479">Metal-binding</keyword>
<dbReference type="AlphaFoldDB" id="A0A7S2XKY1"/>
<proteinExistence type="predicted"/>
<accession>A0A7S2XKY1</accession>
<dbReference type="InterPro" id="IPR013083">
    <property type="entry name" value="Znf_RING/FYVE/PHD"/>
</dbReference>
<dbReference type="PANTHER" id="PTHR15710">
    <property type="entry name" value="E3 UBIQUITIN-PROTEIN LIGASE PRAJA"/>
    <property type="match status" value="1"/>
</dbReference>
<evidence type="ECO:0000256" key="5">
    <source>
        <dbReference type="SAM" id="MobiDB-lite"/>
    </source>
</evidence>
<evidence type="ECO:0000256" key="1">
    <source>
        <dbReference type="ARBA" id="ARBA00022723"/>
    </source>
</evidence>
<dbReference type="PROSITE" id="PS50089">
    <property type="entry name" value="ZF_RING_2"/>
    <property type="match status" value="1"/>
</dbReference>
<evidence type="ECO:0000256" key="4">
    <source>
        <dbReference type="PROSITE-ProRule" id="PRU00175"/>
    </source>
</evidence>
<dbReference type="SMART" id="SM00184">
    <property type="entry name" value="RING"/>
    <property type="match status" value="1"/>
</dbReference>
<keyword evidence="2 4" id="KW-0863">Zinc-finger</keyword>
<dbReference type="InterPro" id="IPR001841">
    <property type="entry name" value="Znf_RING"/>
</dbReference>
<keyword evidence="3" id="KW-0862">Zinc</keyword>
<evidence type="ECO:0000256" key="3">
    <source>
        <dbReference type="ARBA" id="ARBA00022833"/>
    </source>
</evidence>
<dbReference type="GO" id="GO:0008270">
    <property type="term" value="F:zinc ion binding"/>
    <property type="evidence" value="ECO:0007669"/>
    <property type="project" value="UniProtKB-KW"/>
</dbReference>
<evidence type="ECO:0000256" key="2">
    <source>
        <dbReference type="ARBA" id="ARBA00022771"/>
    </source>
</evidence>
<evidence type="ECO:0000259" key="6">
    <source>
        <dbReference type="PROSITE" id="PS50089"/>
    </source>
</evidence>
<sequence length="95" mass="10204">MSSGSDGTKDTNMEGNDSNELNDVTGYPICSICLGNIVPGNVSFSSVPCSHTFHKSCILDWLEKSTACPCCRTPMISQEDINRAVSSLIRSESVN</sequence>
<dbReference type="GO" id="GO:0061630">
    <property type="term" value="F:ubiquitin protein ligase activity"/>
    <property type="evidence" value="ECO:0007669"/>
    <property type="project" value="TreeGrafter"/>
</dbReference>
<feature type="region of interest" description="Disordered" evidence="5">
    <location>
        <begin position="1"/>
        <end position="20"/>
    </location>
</feature>
<dbReference type="EMBL" id="HBHQ01009070">
    <property type="protein sequence ID" value="CAD9814303.1"/>
    <property type="molecule type" value="Transcribed_RNA"/>
</dbReference>
<dbReference type="GO" id="GO:0005737">
    <property type="term" value="C:cytoplasm"/>
    <property type="evidence" value="ECO:0007669"/>
    <property type="project" value="TreeGrafter"/>
</dbReference>
<organism evidence="7">
    <name type="scientific">Attheya septentrionalis</name>
    <dbReference type="NCBI Taxonomy" id="420275"/>
    <lineage>
        <taxon>Eukaryota</taxon>
        <taxon>Sar</taxon>
        <taxon>Stramenopiles</taxon>
        <taxon>Ochrophyta</taxon>
        <taxon>Bacillariophyta</taxon>
        <taxon>Coscinodiscophyceae</taxon>
        <taxon>Chaetocerotophycidae</taxon>
        <taxon>Chaetocerotales</taxon>
        <taxon>Attheyaceae</taxon>
        <taxon>Attheya</taxon>
    </lineage>
</organism>
<evidence type="ECO:0000313" key="7">
    <source>
        <dbReference type="EMBL" id="CAD9814303.1"/>
    </source>
</evidence>
<reference evidence="7" key="1">
    <citation type="submission" date="2021-01" db="EMBL/GenBank/DDBJ databases">
        <authorList>
            <person name="Corre E."/>
            <person name="Pelletier E."/>
            <person name="Niang G."/>
            <person name="Scheremetjew M."/>
            <person name="Finn R."/>
            <person name="Kale V."/>
            <person name="Holt S."/>
            <person name="Cochrane G."/>
            <person name="Meng A."/>
            <person name="Brown T."/>
            <person name="Cohen L."/>
        </authorList>
    </citation>
    <scope>NUCLEOTIDE SEQUENCE</scope>
    <source>
        <strain evidence="7">CCMP2084</strain>
    </source>
</reference>
<dbReference type="GO" id="GO:0016567">
    <property type="term" value="P:protein ubiquitination"/>
    <property type="evidence" value="ECO:0007669"/>
    <property type="project" value="TreeGrafter"/>
</dbReference>
<gene>
    <name evidence="7" type="ORF">ASEP1449_LOCUS6128</name>
</gene>
<dbReference type="Gene3D" id="3.30.40.10">
    <property type="entry name" value="Zinc/RING finger domain, C3HC4 (zinc finger)"/>
    <property type="match status" value="1"/>
</dbReference>
<feature type="domain" description="RING-type" evidence="6">
    <location>
        <begin position="30"/>
        <end position="72"/>
    </location>
</feature>
<name>A0A7S2XKY1_9STRA</name>
<protein>
    <recommendedName>
        <fullName evidence="6">RING-type domain-containing protein</fullName>
    </recommendedName>
</protein>
<dbReference type="Pfam" id="PF13639">
    <property type="entry name" value="zf-RING_2"/>
    <property type="match status" value="1"/>
</dbReference>
<dbReference type="SUPFAM" id="SSF57850">
    <property type="entry name" value="RING/U-box"/>
    <property type="match status" value="1"/>
</dbReference>
<dbReference type="PANTHER" id="PTHR15710:SF196">
    <property type="entry name" value="F6A14.12 PROTEIN-RELATED"/>
    <property type="match status" value="1"/>
</dbReference>